<gene>
    <name evidence="1" type="ORF">Thimo_3060</name>
</gene>
<dbReference type="RefSeq" id="WP_015281876.1">
    <property type="nucleotide sequence ID" value="NC_019940.1"/>
</dbReference>
<dbReference type="PATRIC" id="fig|765912.4.peg.2995"/>
<dbReference type="Proteomes" id="UP000010816">
    <property type="component" value="Chromosome"/>
</dbReference>
<name>L0GYA2_9GAMM</name>
<accession>L0GYA2</accession>
<dbReference type="HOGENOM" id="CLU_179058_0_0_6"/>
<evidence type="ECO:0000313" key="1">
    <source>
        <dbReference type="EMBL" id="AGA91748.1"/>
    </source>
</evidence>
<evidence type="ECO:0000313" key="2">
    <source>
        <dbReference type="Proteomes" id="UP000010816"/>
    </source>
</evidence>
<dbReference type="EMBL" id="CP003051">
    <property type="protein sequence ID" value="AGA91748.1"/>
    <property type="molecule type" value="Genomic_DNA"/>
</dbReference>
<proteinExistence type="predicted"/>
<dbReference type="AlphaFoldDB" id="L0GYA2"/>
<reference evidence="1 2" key="1">
    <citation type="submission" date="2011-09" db="EMBL/GenBank/DDBJ databases">
        <title>Complete sequence of chromosome of Thioflavicoccus mobilis 8321.</title>
        <authorList>
            <consortium name="US DOE Joint Genome Institute"/>
            <person name="Lucas S."/>
            <person name="Han J."/>
            <person name="Lapidus A."/>
            <person name="Cheng J.-F."/>
            <person name="Goodwin L."/>
            <person name="Pitluck S."/>
            <person name="Peters L."/>
            <person name="Ovchinnikova G."/>
            <person name="Lu M."/>
            <person name="Detter J.C."/>
            <person name="Han C."/>
            <person name="Tapia R."/>
            <person name="Land M."/>
            <person name="Hauser L."/>
            <person name="Kyrpides N."/>
            <person name="Ivanova N."/>
            <person name="Pagani I."/>
            <person name="Vogl K."/>
            <person name="Liu Z."/>
            <person name="Imhoff J."/>
            <person name="Thiel V."/>
            <person name="Frigaard N.-U."/>
            <person name="Bryant D."/>
            <person name="Woyke T."/>
        </authorList>
    </citation>
    <scope>NUCLEOTIDE SEQUENCE [LARGE SCALE GENOMIC DNA]</scope>
    <source>
        <strain evidence="1 2">8321</strain>
    </source>
</reference>
<organism evidence="1 2">
    <name type="scientific">Thioflavicoccus mobilis 8321</name>
    <dbReference type="NCBI Taxonomy" id="765912"/>
    <lineage>
        <taxon>Bacteria</taxon>
        <taxon>Pseudomonadati</taxon>
        <taxon>Pseudomonadota</taxon>
        <taxon>Gammaproteobacteria</taxon>
        <taxon>Chromatiales</taxon>
        <taxon>Chromatiaceae</taxon>
        <taxon>Thioflavicoccus</taxon>
    </lineage>
</organism>
<dbReference type="KEGG" id="tmb:Thimo_3060"/>
<dbReference type="NCBIfam" id="NF047593">
    <property type="entry name" value="IS66_ISAeme5_TnpA"/>
    <property type="match status" value="1"/>
</dbReference>
<keyword evidence="2" id="KW-1185">Reference proteome</keyword>
<protein>
    <recommendedName>
        <fullName evidence="3">Transposase</fullName>
    </recommendedName>
</protein>
<dbReference type="OrthoDB" id="5769209at2"/>
<evidence type="ECO:0008006" key="3">
    <source>
        <dbReference type="Google" id="ProtNLM"/>
    </source>
</evidence>
<sequence length="100" mass="11057">MTTTTRVRRTRADWQAVISRAERSALSTAAFCAAEGISTASFYLWRRRLRGIAPSVAEPGRPPPEFLDLGLLSRPAKTDTASWDLELDLGDGVVLRLRRG</sequence>